<keyword evidence="1" id="KW-0732">Signal</keyword>
<keyword evidence="3" id="KW-1185">Reference proteome</keyword>
<evidence type="ECO:0000313" key="3">
    <source>
        <dbReference type="Proteomes" id="UP001155128"/>
    </source>
</evidence>
<dbReference type="EMBL" id="JAMSHT010000001">
    <property type="protein sequence ID" value="MCM8556260.1"/>
    <property type="molecule type" value="Genomic_DNA"/>
</dbReference>
<accession>A0A9X2EE25</accession>
<evidence type="ECO:0000313" key="2">
    <source>
        <dbReference type="EMBL" id="MCM8556260.1"/>
    </source>
</evidence>
<sequence length="271" mass="28166">MKKLVLITGAAALALSACNSRADEEAAAGAEAAAATIAGDWVVNLDTASAENAVESYLLVDGQYTCESCNPPFSYAADGEVHEVDRPGLDAVMMEVVDDNSVRTMGMFEGEETGNSVWTVSEDGSSMSIAWNNLRGEEAISGTTNYNRVGDAPDGAHAISGGWELAGWGDIDDAGLSFSISIDGDQYSSRGNGEGWTATVGGDAVVIPDNDAGDSVRVEATDNGYRETYISSDGEVVGVTELSLDADGNLVGVNTDPRDDSVVRWTASRAS</sequence>
<feature type="signal peptide" evidence="1">
    <location>
        <begin position="1"/>
        <end position="22"/>
    </location>
</feature>
<evidence type="ECO:0008006" key="4">
    <source>
        <dbReference type="Google" id="ProtNLM"/>
    </source>
</evidence>
<organism evidence="2 3">
    <name type="scientific">Sphingomicrobium sediminis</name>
    <dbReference type="NCBI Taxonomy" id="2950949"/>
    <lineage>
        <taxon>Bacteria</taxon>
        <taxon>Pseudomonadati</taxon>
        <taxon>Pseudomonadota</taxon>
        <taxon>Alphaproteobacteria</taxon>
        <taxon>Sphingomonadales</taxon>
        <taxon>Sphingomonadaceae</taxon>
        <taxon>Sphingomicrobium</taxon>
    </lineage>
</organism>
<dbReference type="RefSeq" id="WP_252111298.1">
    <property type="nucleotide sequence ID" value="NZ_JAMSHT010000001.1"/>
</dbReference>
<comment type="caution">
    <text evidence="2">The sequence shown here is derived from an EMBL/GenBank/DDBJ whole genome shotgun (WGS) entry which is preliminary data.</text>
</comment>
<evidence type="ECO:0000256" key="1">
    <source>
        <dbReference type="SAM" id="SignalP"/>
    </source>
</evidence>
<dbReference type="AlphaFoldDB" id="A0A9X2EE25"/>
<dbReference type="Proteomes" id="UP001155128">
    <property type="component" value="Unassembled WGS sequence"/>
</dbReference>
<feature type="chain" id="PRO_5040860987" description="Lipoprotein" evidence="1">
    <location>
        <begin position="23"/>
        <end position="271"/>
    </location>
</feature>
<protein>
    <recommendedName>
        <fullName evidence="4">Lipoprotein</fullName>
    </recommendedName>
</protein>
<reference evidence="2" key="1">
    <citation type="submission" date="2022-06" db="EMBL/GenBank/DDBJ databases">
        <title>Sphingomicrobium sedimins sp. nov., a marine bacterium isolated from tidal flat.</title>
        <authorList>
            <person name="Kim C.-H."/>
            <person name="Yoo Y."/>
            <person name="Kim J.-J."/>
        </authorList>
    </citation>
    <scope>NUCLEOTIDE SEQUENCE</scope>
    <source>
        <strain evidence="2">GRR-S6-50</strain>
    </source>
</reference>
<name>A0A9X2EE25_9SPHN</name>
<proteinExistence type="predicted"/>
<dbReference type="PROSITE" id="PS51257">
    <property type="entry name" value="PROKAR_LIPOPROTEIN"/>
    <property type="match status" value="1"/>
</dbReference>
<gene>
    <name evidence="2" type="ORF">NDO55_00300</name>
</gene>